<dbReference type="HOGENOM" id="CLU_1530869_0_0_11"/>
<dbReference type="eggNOG" id="ENOG5031HGE">
    <property type="taxonomic scope" value="Bacteria"/>
</dbReference>
<protein>
    <recommendedName>
        <fullName evidence="4">Transmembrane protein</fullName>
    </recommendedName>
</protein>
<feature type="transmembrane region" description="Helical" evidence="1">
    <location>
        <begin position="123"/>
        <end position="142"/>
    </location>
</feature>
<keyword evidence="3" id="KW-1185">Reference proteome</keyword>
<feature type="transmembrane region" description="Helical" evidence="1">
    <location>
        <begin position="38"/>
        <end position="56"/>
    </location>
</feature>
<accession>G8RYY0</accession>
<feature type="transmembrane region" description="Helical" evidence="1">
    <location>
        <begin position="148"/>
        <end position="168"/>
    </location>
</feature>
<evidence type="ECO:0008006" key="4">
    <source>
        <dbReference type="Google" id="ProtNLM"/>
    </source>
</evidence>
<dbReference type="PATRIC" id="fig|710685.3.peg.5320"/>
<name>G8RYY0_MYCRN</name>
<evidence type="ECO:0000313" key="2">
    <source>
        <dbReference type="EMBL" id="AEV75771.1"/>
    </source>
</evidence>
<gene>
    <name evidence="2" type="ordered locus">MycrhN_5296</name>
</gene>
<sequence length="191" mass="20690">MVTIPAAAWRGEFAVRALTIGPVVGLCLGALAWLDSGFWLSGVVVFVVVGTLYGVLMARRMARYWPGARDLNGEQRVAVARAVRRGEAVGAAPAGTSDADDARLSQPVIDYRDGLRAAAETGWWLRWLLIFILVVAVGTAVWDWQYGSWGNAIASAIYLVALLAEVFWMPKYQTRLLANADQAAALARKAL</sequence>
<evidence type="ECO:0000256" key="1">
    <source>
        <dbReference type="SAM" id="Phobius"/>
    </source>
</evidence>
<keyword evidence="1" id="KW-0812">Transmembrane</keyword>
<organism evidence="2 3">
    <name type="scientific">Mycolicibacterium rhodesiae (strain NBB3)</name>
    <name type="common">Mycobacterium rhodesiae</name>
    <dbReference type="NCBI Taxonomy" id="710685"/>
    <lineage>
        <taxon>Bacteria</taxon>
        <taxon>Bacillati</taxon>
        <taxon>Actinomycetota</taxon>
        <taxon>Actinomycetes</taxon>
        <taxon>Mycobacteriales</taxon>
        <taxon>Mycobacteriaceae</taxon>
        <taxon>Mycolicibacterium</taxon>
    </lineage>
</organism>
<evidence type="ECO:0000313" key="3">
    <source>
        <dbReference type="Proteomes" id="UP000005442"/>
    </source>
</evidence>
<dbReference type="Proteomes" id="UP000005442">
    <property type="component" value="Chromosome"/>
</dbReference>
<dbReference type="OrthoDB" id="4725455at2"/>
<feature type="transmembrane region" description="Helical" evidence="1">
    <location>
        <begin position="13"/>
        <end position="32"/>
    </location>
</feature>
<dbReference type="STRING" id="710685.MycrhN_5296"/>
<dbReference type="RefSeq" id="WP_014213512.1">
    <property type="nucleotide sequence ID" value="NC_016604.1"/>
</dbReference>
<proteinExistence type="predicted"/>
<dbReference type="KEGG" id="mrh:MycrhN_5296"/>
<reference evidence="2 3" key="1">
    <citation type="submission" date="2011-12" db="EMBL/GenBank/DDBJ databases">
        <title>Complete sequence of Mycobacterium rhodesiae NBB3.</title>
        <authorList>
            <consortium name="US DOE Joint Genome Institute"/>
            <person name="Lucas S."/>
            <person name="Han J."/>
            <person name="Lapidus A."/>
            <person name="Cheng J.-F."/>
            <person name="Goodwin L."/>
            <person name="Pitluck S."/>
            <person name="Peters L."/>
            <person name="Mikhailova N."/>
            <person name="Gu W."/>
            <person name="Detter J.C."/>
            <person name="Han C."/>
            <person name="Tapia R."/>
            <person name="Land M."/>
            <person name="Hauser L."/>
            <person name="Kyrpides N."/>
            <person name="Ivanova N."/>
            <person name="Pagani I."/>
            <person name="Mattes T."/>
            <person name="Holmes A."/>
            <person name="Rutledge P."/>
            <person name="Paulsen I."/>
            <person name="Coleman N."/>
            <person name="Woyke T."/>
        </authorList>
    </citation>
    <scope>NUCLEOTIDE SEQUENCE [LARGE SCALE GENOMIC DNA]</scope>
    <source>
        <strain evidence="2 3">NBB3</strain>
    </source>
</reference>
<dbReference type="EMBL" id="CP003169">
    <property type="protein sequence ID" value="AEV75771.1"/>
    <property type="molecule type" value="Genomic_DNA"/>
</dbReference>
<keyword evidence="1" id="KW-1133">Transmembrane helix</keyword>
<dbReference type="AlphaFoldDB" id="G8RYY0"/>
<keyword evidence="1" id="KW-0472">Membrane</keyword>